<dbReference type="InterPro" id="IPR029063">
    <property type="entry name" value="SAM-dependent_MTases_sf"/>
</dbReference>
<keyword evidence="1" id="KW-0489">Methyltransferase</keyword>
<accession>A0AAD9L4B2</accession>
<dbReference type="PANTHER" id="PTHR10259:SF11">
    <property type="entry name" value="THIOPURINE S-METHYLTRANSFERASE"/>
    <property type="match status" value="1"/>
</dbReference>
<name>A0AAD9L4B2_RIDPI</name>
<gene>
    <name evidence="4" type="ORF">NP493_335g04000</name>
</gene>
<comment type="caution">
    <text evidence="4">The sequence shown here is derived from an EMBL/GenBank/DDBJ whole genome shotgun (WGS) entry which is preliminary data.</text>
</comment>
<protein>
    <submittedName>
        <fullName evidence="4">Uncharacterized protein</fullName>
    </submittedName>
</protein>
<dbReference type="Pfam" id="PF05724">
    <property type="entry name" value="TPMT"/>
    <property type="match status" value="1"/>
</dbReference>
<dbReference type="InterPro" id="IPR008854">
    <property type="entry name" value="TPMT"/>
</dbReference>
<dbReference type="PANTHER" id="PTHR10259">
    <property type="entry name" value="THIOPURINE S-METHYLTRANSFERASE"/>
    <property type="match status" value="1"/>
</dbReference>
<evidence type="ECO:0000313" key="5">
    <source>
        <dbReference type="Proteomes" id="UP001209878"/>
    </source>
</evidence>
<dbReference type="PROSITE" id="PS51585">
    <property type="entry name" value="SAM_MT_TPMT"/>
    <property type="match status" value="1"/>
</dbReference>
<evidence type="ECO:0000256" key="3">
    <source>
        <dbReference type="ARBA" id="ARBA00022691"/>
    </source>
</evidence>
<dbReference type="SUPFAM" id="SSF53335">
    <property type="entry name" value="S-adenosyl-L-methionine-dependent methyltransferases"/>
    <property type="match status" value="1"/>
</dbReference>
<keyword evidence="2" id="KW-0808">Transferase</keyword>
<reference evidence="4" key="1">
    <citation type="journal article" date="2023" name="Mol. Biol. Evol.">
        <title>Third-Generation Sequencing Reveals the Adaptive Role of the Epigenome in Three Deep-Sea Polychaetes.</title>
        <authorList>
            <person name="Perez M."/>
            <person name="Aroh O."/>
            <person name="Sun Y."/>
            <person name="Lan Y."/>
            <person name="Juniper S.K."/>
            <person name="Young C.R."/>
            <person name="Angers B."/>
            <person name="Qian P.Y."/>
        </authorList>
    </citation>
    <scope>NUCLEOTIDE SEQUENCE</scope>
    <source>
        <strain evidence="4">R07B-5</strain>
    </source>
</reference>
<sequence length="151" mass="16726">MHACTHARTCCSVISVLSVQAEGVDLKIYCCDIIDFTKDLEGEFDAVWDRGAFGAINPDDRRGYATVVSSLMTRDCRYIACVLYYGDKAREEAGLPPDGAPHSIPLEQVQEPFASLCQVELLMKRPKDKNQLAGKPMSQECGESIYVIKKC</sequence>
<dbReference type="Gene3D" id="3.40.50.150">
    <property type="entry name" value="Vaccinia Virus protein VP39"/>
    <property type="match status" value="1"/>
</dbReference>
<dbReference type="GO" id="GO:0008119">
    <property type="term" value="F:thiopurine S-methyltransferase activity"/>
    <property type="evidence" value="ECO:0007669"/>
    <property type="project" value="TreeGrafter"/>
</dbReference>
<dbReference type="AlphaFoldDB" id="A0AAD9L4B2"/>
<keyword evidence="3" id="KW-0949">S-adenosyl-L-methionine</keyword>
<dbReference type="Proteomes" id="UP001209878">
    <property type="component" value="Unassembled WGS sequence"/>
</dbReference>
<dbReference type="EMBL" id="JAODUO010000335">
    <property type="protein sequence ID" value="KAK2182819.1"/>
    <property type="molecule type" value="Genomic_DNA"/>
</dbReference>
<keyword evidence="5" id="KW-1185">Reference proteome</keyword>
<evidence type="ECO:0000256" key="1">
    <source>
        <dbReference type="ARBA" id="ARBA00022603"/>
    </source>
</evidence>
<evidence type="ECO:0000313" key="4">
    <source>
        <dbReference type="EMBL" id="KAK2182819.1"/>
    </source>
</evidence>
<organism evidence="4 5">
    <name type="scientific">Ridgeia piscesae</name>
    <name type="common">Tubeworm</name>
    <dbReference type="NCBI Taxonomy" id="27915"/>
    <lineage>
        <taxon>Eukaryota</taxon>
        <taxon>Metazoa</taxon>
        <taxon>Spiralia</taxon>
        <taxon>Lophotrochozoa</taxon>
        <taxon>Annelida</taxon>
        <taxon>Polychaeta</taxon>
        <taxon>Sedentaria</taxon>
        <taxon>Canalipalpata</taxon>
        <taxon>Sabellida</taxon>
        <taxon>Siboglinidae</taxon>
        <taxon>Ridgeia</taxon>
    </lineage>
</organism>
<proteinExistence type="predicted"/>
<dbReference type="GO" id="GO:0032259">
    <property type="term" value="P:methylation"/>
    <property type="evidence" value="ECO:0007669"/>
    <property type="project" value="UniProtKB-KW"/>
</dbReference>
<evidence type="ECO:0000256" key="2">
    <source>
        <dbReference type="ARBA" id="ARBA00022679"/>
    </source>
</evidence>